<proteinExistence type="inferred from homology"/>
<sequence>MDRLQAPIAPTKRRSLRAKLAAKANGPEPYAPRKAPRPDAAPVSDSFISSKKDKRLVKHSSFVTRIQKANKKPLKRRRPGKKLVTDLDSLKTALPDLLEDGVTEEGLKQLKEGKVRLKSLRSRKGALKRKEKLVKSELERFQGNMAQLNAMRASEQDDAAVQKQATNQNTPSTQQSQATSSSSSSMPNRWAALRGFISSTMEQNPEFLEQDAGKK</sequence>
<protein>
    <recommendedName>
        <fullName evidence="3">Ribosome biogenesis protein SLX9</fullName>
    </recommendedName>
</protein>
<name>A0ABR1S632_9PEZI</name>
<feature type="region of interest" description="Disordered" evidence="5">
    <location>
        <begin position="151"/>
        <end position="215"/>
    </location>
</feature>
<evidence type="ECO:0000256" key="2">
    <source>
        <dbReference type="ARBA" id="ARBA00011022"/>
    </source>
</evidence>
<keyword evidence="7" id="KW-1185">Reference proteome</keyword>
<feature type="compositionally biased region" description="Low complexity" evidence="5">
    <location>
        <begin position="164"/>
        <end position="185"/>
    </location>
</feature>
<comment type="similarity">
    <text evidence="2">Belongs to the SLX9 family.</text>
</comment>
<evidence type="ECO:0000256" key="1">
    <source>
        <dbReference type="ARBA" id="ARBA00004604"/>
    </source>
</evidence>
<evidence type="ECO:0000313" key="6">
    <source>
        <dbReference type="EMBL" id="KAK8027213.1"/>
    </source>
</evidence>
<evidence type="ECO:0000256" key="5">
    <source>
        <dbReference type="SAM" id="MobiDB-lite"/>
    </source>
</evidence>
<feature type="region of interest" description="Disordered" evidence="5">
    <location>
        <begin position="1"/>
        <end position="50"/>
    </location>
</feature>
<evidence type="ECO:0000256" key="4">
    <source>
        <dbReference type="ARBA" id="ARBA00023242"/>
    </source>
</evidence>
<comment type="subcellular location">
    <subcellularLocation>
        <location evidence="1">Nucleus</location>
        <location evidence="1">Nucleolus</location>
    </subcellularLocation>
</comment>
<comment type="caution">
    <text evidence="6">The sequence shown here is derived from an EMBL/GenBank/DDBJ whole genome shotgun (WGS) entry which is preliminary data.</text>
</comment>
<organism evidence="6 7">
    <name type="scientific">Apiospora marii</name>
    <dbReference type="NCBI Taxonomy" id="335849"/>
    <lineage>
        <taxon>Eukaryota</taxon>
        <taxon>Fungi</taxon>
        <taxon>Dikarya</taxon>
        <taxon>Ascomycota</taxon>
        <taxon>Pezizomycotina</taxon>
        <taxon>Sordariomycetes</taxon>
        <taxon>Xylariomycetidae</taxon>
        <taxon>Amphisphaeriales</taxon>
        <taxon>Apiosporaceae</taxon>
        <taxon>Apiospora</taxon>
    </lineage>
</organism>
<gene>
    <name evidence="6" type="ORF">PG991_004269</name>
</gene>
<reference evidence="6 7" key="1">
    <citation type="submission" date="2023-01" db="EMBL/GenBank/DDBJ databases">
        <title>Analysis of 21 Apiospora genomes using comparative genomics revels a genus with tremendous synthesis potential of carbohydrate active enzymes and secondary metabolites.</title>
        <authorList>
            <person name="Sorensen T."/>
        </authorList>
    </citation>
    <scope>NUCLEOTIDE SEQUENCE [LARGE SCALE GENOMIC DNA]</scope>
    <source>
        <strain evidence="6 7">CBS 20057</strain>
    </source>
</reference>
<accession>A0ABR1S632</accession>
<evidence type="ECO:0000313" key="7">
    <source>
        <dbReference type="Proteomes" id="UP001396898"/>
    </source>
</evidence>
<dbReference type="InterPro" id="IPR028160">
    <property type="entry name" value="Slx9-like"/>
</dbReference>
<evidence type="ECO:0000256" key="3">
    <source>
        <dbReference type="ARBA" id="ARBA00021321"/>
    </source>
</evidence>
<dbReference type="Pfam" id="PF15341">
    <property type="entry name" value="SLX9"/>
    <property type="match status" value="1"/>
</dbReference>
<dbReference type="EMBL" id="JAQQWI010000007">
    <property type="protein sequence ID" value="KAK8027213.1"/>
    <property type="molecule type" value="Genomic_DNA"/>
</dbReference>
<keyword evidence="4" id="KW-0539">Nucleus</keyword>
<dbReference type="Proteomes" id="UP001396898">
    <property type="component" value="Unassembled WGS sequence"/>
</dbReference>